<dbReference type="NCBIfam" id="TIGR00231">
    <property type="entry name" value="small_GTP"/>
    <property type="match status" value="1"/>
</dbReference>
<dbReference type="SMART" id="SM00174">
    <property type="entry name" value="RHO"/>
    <property type="match status" value="1"/>
</dbReference>
<dbReference type="GO" id="GO:0007264">
    <property type="term" value="P:small GTPase-mediated signal transduction"/>
    <property type="evidence" value="ECO:0007669"/>
    <property type="project" value="InterPro"/>
</dbReference>
<dbReference type="SMART" id="SM00175">
    <property type="entry name" value="RAB"/>
    <property type="match status" value="1"/>
</dbReference>
<dbReference type="AlphaFoldDB" id="A0A6P8HY31"/>
<dbReference type="GO" id="GO:0051301">
    <property type="term" value="P:cell division"/>
    <property type="evidence" value="ECO:0007669"/>
    <property type="project" value="UniProtKB-KW"/>
</dbReference>
<dbReference type="SMART" id="SM00173">
    <property type="entry name" value="RAS"/>
    <property type="match status" value="1"/>
</dbReference>
<dbReference type="InterPro" id="IPR005225">
    <property type="entry name" value="Small_GTP-bd"/>
</dbReference>
<name>A0A6P8HY31_ACTTE</name>
<dbReference type="Proteomes" id="UP000515163">
    <property type="component" value="Unplaced"/>
</dbReference>
<dbReference type="PROSITE" id="PS51419">
    <property type="entry name" value="RAB"/>
    <property type="match status" value="1"/>
</dbReference>
<dbReference type="Pfam" id="PF00071">
    <property type="entry name" value="Ras"/>
    <property type="match status" value="1"/>
</dbReference>
<keyword evidence="3" id="KW-1185">Reference proteome</keyword>
<dbReference type="InterPro" id="IPR001806">
    <property type="entry name" value="Small_GTPase"/>
</dbReference>
<protein>
    <submittedName>
        <fullName evidence="4">Cell division control protein 42 homolog</fullName>
    </submittedName>
</protein>
<evidence type="ECO:0000313" key="4">
    <source>
        <dbReference type="RefSeq" id="XP_031560278.1"/>
    </source>
</evidence>
<dbReference type="GO" id="GO:0003924">
    <property type="term" value="F:GTPase activity"/>
    <property type="evidence" value="ECO:0007669"/>
    <property type="project" value="InterPro"/>
</dbReference>
<reference evidence="4" key="1">
    <citation type="submission" date="2025-08" db="UniProtKB">
        <authorList>
            <consortium name="RefSeq"/>
        </authorList>
    </citation>
    <scope>IDENTIFICATION</scope>
    <source>
        <tissue evidence="4">Tentacle</tissue>
    </source>
</reference>
<dbReference type="RefSeq" id="XP_031560278.1">
    <property type="nucleotide sequence ID" value="XM_031704418.1"/>
</dbReference>
<dbReference type="GeneID" id="116296399"/>
<evidence type="ECO:0000313" key="3">
    <source>
        <dbReference type="Proteomes" id="UP000515163"/>
    </source>
</evidence>
<dbReference type="InParanoid" id="A0A6P8HY31"/>
<evidence type="ECO:0000256" key="1">
    <source>
        <dbReference type="ARBA" id="ARBA00022741"/>
    </source>
</evidence>
<dbReference type="FunFam" id="3.40.50.300:FF:001600">
    <property type="entry name" value="RhoU, isoform B"/>
    <property type="match status" value="1"/>
</dbReference>
<dbReference type="KEGG" id="aten:116296399"/>
<dbReference type="PROSITE" id="PS51421">
    <property type="entry name" value="RAS"/>
    <property type="match status" value="1"/>
</dbReference>
<dbReference type="Gene3D" id="3.40.50.300">
    <property type="entry name" value="P-loop containing nucleotide triphosphate hydrolases"/>
    <property type="match status" value="1"/>
</dbReference>
<proteinExistence type="predicted"/>
<organism evidence="3 4">
    <name type="scientific">Actinia tenebrosa</name>
    <name type="common">Australian red waratah sea anemone</name>
    <dbReference type="NCBI Taxonomy" id="6105"/>
    <lineage>
        <taxon>Eukaryota</taxon>
        <taxon>Metazoa</taxon>
        <taxon>Cnidaria</taxon>
        <taxon>Anthozoa</taxon>
        <taxon>Hexacorallia</taxon>
        <taxon>Actiniaria</taxon>
        <taxon>Actiniidae</taxon>
        <taxon>Actinia</taxon>
    </lineage>
</organism>
<keyword evidence="2" id="KW-0342">GTP-binding</keyword>
<keyword evidence="4" id="KW-0132">Cell division</keyword>
<dbReference type="InterPro" id="IPR027417">
    <property type="entry name" value="P-loop_NTPase"/>
</dbReference>
<dbReference type="GO" id="GO:0005525">
    <property type="term" value="F:GTP binding"/>
    <property type="evidence" value="ECO:0007669"/>
    <property type="project" value="UniProtKB-KW"/>
</dbReference>
<dbReference type="PANTHER" id="PTHR24072">
    <property type="entry name" value="RHO FAMILY GTPASE"/>
    <property type="match status" value="1"/>
</dbReference>
<dbReference type="PRINTS" id="PR00449">
    <property type="entry name" value="RASTRNSFRMNG"/>
</dbReference>
<keyword evidence="1" id="KW-0547">Nucleotide-binding</keyword>
<dbReference type="SUPFAM" id="SSF52540">
    <property type="entry name" value="P-loop containing nucleoside triphosphate hydrolases"/>
    <property type="match status" value="1"/>
</dbReference>
<sequence length="212" mass="23529">MDSKNDKEPLVRRKKEKASLKCVIVGDGGVGKTSLLVSYLMDGFPNDYIPTAFDNYQVSVEVDKKVCTVEFCDTAGQEDFDSLRPLCYSSTDVFIVCFSVVSPTSFSNVASKWIPEIREYNPKAPIILVGTHSDMKNCLKVLLELSEKNREPVTIKKAQGLAKKTRCICYVETSSVTQKNLKTVFDEAIANGMWPPKTSKAFDLRGCVCGVM</sequence>
<accession>A0A6P8HY31</accession>
<evidence type="ECO:0000256" key="2">
    <source>
        <dbReference type="ARBA" id="ARBA00023134"/>
    </source>
</evidence>
<dbReference type="InterPro" id="IPR003578">
    <property type="entry name" value="Small_GTPase_Rho"/>
</dbReference>
<gene>
    <name evidence="4" type="primary">LOC116296399</name>
</gene>
<dbReference type="PROSITE" id="PS51420">
    <property type="entry name" value="RHO"/>
    <property type="match status" value="1"/>
</dbReference>
<dbReference type="OrthoDB" id="8830751at2759"/>
<keyword evidence="4" id="KW-0131">Cell cycle</keyword>